<dbReference type="InterPro" id="IPR019378">
    <property type="entry name" value="GDP-Fuc_O-FucTrfase"/>
</dbReference>
<dbReference type="AlphaFoldDB" id="A0A194WA58"/>
<dbReference type="CDD" id="cd11296">
    <property type="entry name" value="O-FucT_like"/>
    <property type="match status" value="1"/>
</dbReference>
<reference evidence="5" key="1">
    <citation type="submission" date="2014-12" db="EMBL/GenBank/DDBJ databases">
        <title>Genome Sequence of Valsa Canker Pathogens Uncovers a Specific Adaption of Colonization on Woody Bark.</title>
        <authorList>
            <person name="Yin Z."/>
            <person name="Liu H."/>
            <person name="Gao X."/>
            <person name="Li Z."/>
            <person name="Song N."/>
            <person name="Ke X."/>
            <person name="Dai Q."/>
            <person name="Wu Y."/>
            <person name="Sun Y."/>
            <person name="Xu J.-R."/>
            <person name="Kang Z.K."/>
            <person name="Wang L."/>
            <person name="Huang L."/>
        </authorList>
    </citation>
    <scope>NUCLEOTIDE SEQUENCE [LARGE SCALE GENOMIC DNA]</scope>
    <source>
        <strain evidence="5">03-8</strain>
    </source>
</reference>
<feature type="compositionally biased region" description="Low complexity" evidence="4">
    <location>
        <begin position="48"/>
        <end position="65"/>
    </location>
</feature>
<dbReference type="EMBL" id="CM003107">
    <property type="protein sequence ID" value="KUI73202.1"/>
    <property type="molecule type" value="Genomic_DNA"/>
</dbReference>
<dbReference type="Proteomes" id="UP000078559">
    <property type="component" value="Chromosome 10"/>
</dbReference>
<evidence type="ECO:0000256" key="4">
    <source>
        <dbReference type="SAM" id="MobiDB-lite"/>
    </source>
</evidence>
<evidence type="ECO:0000256" key="3">
    <source>
        <dbReference type="ARBA" id="ARBA00023277"/>
    </source>
</evidence>
<dbReference type="Pfam" id="PF10250">
    <property type="entry name" value="O-FucT"/>
    <property type="match status" value="1"/>
</dbReference>
<dbReference type="Gene3D" id="3.40.50.11350">
    <property type="match status" value="1"/>
</dbReference>
<evidence type="ECO:0000256" key="1">
    <source>
        <dbReference type="ARBA" id="ARBA00022679"/>
    </source>
</evidence>
<gene>
    <name evidence="5" type="ORF">VM1G_08705</name>
</gene>
<dbReference type="OrthoDB" id="20368at2759"/>
<name>A0A194WA58_CYTMA</name>
<evidence type="ECO:0000313" key="5">
    <source>
        <dbReference type="EMBL" id="KUI73202.1"/>
    </source>
</evidence>
<keyword evidence="2" id="KW-0294">Fucose metabolism</keyword>
<dbReference type="GO" id="GO:0006004">
    <property type="term" value="P:fucose metabolic process"/>
    <property type="evidence" value="ECO:0007669"/>
    <property type="project" value="UniProtKB-KW"/>
</dbReference>
<evidence type="ECO:0000313" key="6">
    <source>
        <dbReference type="Proteomes" id="UP000078559"/>
    </source>
</evidence>
<organism evidence="5 6">
    <name type="scientific">Cytospora mali</name>
    <name type="common">Apple Valsa canker fungus</name>
    <name type="synonym">Valsa mali</name>
    <dbReference type="NCBI Taxonomy" id="578113"/>
    <lineage>
        <taxon>Eukaryota</taxon>
        <taxon>Fungi</taxon>
        <taxon>Dikarya</taxon>
        <taxon>Ascomycota</taxon>
        <taxon>Pezizomycotina</taxon>
        <taxon>Sordariomycetes</taxon>
        <taxon>Sordariomycetidae</taxon>
        <taxon>Diaporthales</taxon>
        <taxon>Cytosporaceae</taxon>
        <taxon>Cytospora</taxon>
    </lineage>
</organism>
<sequence length="501" mass="57132">MVSLVPTKSVTLFISLLLIWIIALGLRRETSFTELKDALSDIYTVADNPSKSSTNKHSPSPSSVSQTDGQKHQQHKPSLDTATKQSNSWDLPTFKTEWLATELGGDFDGSRLEQLCSETKWRRDAVLQMLHSRGGIGNVRGTILDFFYFAVRTGSHVVLPGYVKRTDASLNWMDESNGYHHFNNMFDTQWIMRIMKIHCPQMHIYLTIDDVPYNTTIEDEYNMPSARSDKQAGSHEPRLVAHFDGWLKAQPGYNPNDINLVNFVAAIWNFDLYPQPKLRATFGRLLKISPQIRELAATAVFNMRSHQLPNINPRDQLHRDAYLGVHLRTEADAVMSGWLKNYGDFETQTDIYIKTCKSLGLRVIYVASGSQEDIRKFAEKAEDEAGIEVLSKDDLLPAPKDRIILNSLTWDQHGALDWEILSRSSFFSGPVMSSFSWNLAFRRYFYIEGDERLRKENPYAIQEDDPHATYDDGLSRVIFRTPPGNIIDTSIEEKAPRGMFP</sequence>
<evidence type="ECO:0000256" key="2">
    <source>
        <dbReference type="ARBA" id="ARBA00023253"/>
    </source>
</evidence>
<proteinExistence type="predicted"/>
<keyword evidence="3" id="KW-0119">Carbohydrate metabolism</keyword>
<feature type="region of interest" description="Disordered" evidence="4">
    <location>
        <begin position="48"/>
        <end position="87"/>
    </location>
</feature>
<keyword evidence="6" id="KW-1185">Reference proteome</keyword>
<protein>
    <recommendedName>
        <fullName evidence="7">Alternative oxidase</fullName>
    </recommendedName>
</protein>
<keyword evidence="1" id="KW-0808">Transferase</keyword>
<dbReference type="GO" id="GO:0016740">
    <property type="term" value="F:transferase activity"/>
    <property type="evidence" value="ECO:0007669"/>
    <property type="project" value="UniProtKB-KW"/>
</dbReference>
<accession>A0A194WA58</accession>
<evidence type="ECO:0008006" key="7">
    <source>
        <dbReference type="Google" id="ProtNLM"/>
    </source>
</evidence>